<protein>
    <submittedName>
        <fullName evidence="3">Group XIIB secretory phospholipase A2-like protein</fullName>
    </submittedName>
</protein>
<dbReference type="GO" id="GO:0005576">
    <property type="term" value="C:extracellular region"/>
    <property type="evidence" value="ECO:0007669"/>
    <property type="project" value="InterPro"/>
</dbReference>
<dbReference type="GO" id="GO:0005509">
    <property type="term" value="F:calcium ion binding"/>
    <property type="evidence" value="ECO:0007669"/>
    <property type="project" value="InterPro"/>
</dbReference>
<dbReference type="GO" id="GO:0016042">
    <property type="term" value="P:lipid catabolic process"/>
    <property type="evidence" value="ECO:0007669"/>
    <property type="project" value="InterPro"/>
</dbReference>
<proteinExistence type="predicted"/>
<dbReference type="AlphaFoldDB" id="A0A210PLX1"/>
<evidence type="ECO:0000313" key="4">
    <source>
        <dbReference type="Proteomes" id="UP000242188"/>
    </source>
</evidence>
<dbReference type="GO" id="GO:0004623">
    <property type="term" value="F:phospholipase A2 activity"/>
    <property type="evidence" value="ECO:0007669"/>
    <property type="project" value="InterPro"/>
</dbReference>
<dbReference type="OrthoDB" id="3935740at2759"/>
<organism evidence="3 4">
    <name type="scientific">Mizuhopecten yessoensis</name>
    <name type="common">Japanese scallop</name>
    <name type="synonym">Patinopecten yessoensis</name>
    <dbReference type="NCBI Taxonomy" id="6573"/>
    <lineage>
        <taxon>Eukaryota</taxon>
        <taxon>Metazoa</taxon>
        <taxon>Spiralia</taxon>
        <taxon>Lophotrochozoa</taxon>
        <taxon>Mollusca</taxon>
        <taxon>Bivalvia</taxon>
        <taxon>Autobranchia</taxon>
        <taxon>Pteriomorphia</taxon>
        <taxon>Pectinida</taxon>
        <taxon>Pectinoidea</taxon>
        <taxon>Pectinidae</taxon>
        <taxon>Mizuhopecten</taxon>
    </lineage>
</organism>
<dbReference type="GO" id="GO:0050482">
    <property type="term" value="P:arachidonate secretion"/>
    <property type="evidence" value="ECO:0007669"/>
    <property type="project" value="InterPro"/>
</dbReference>
<comment type="caution">
    <text evidence="3">The sequence shown here is derived from an EMBL/GenBank/DDBJ whole genome shotgun (WGS) entry which is preliminary data.</text>
</comment>
<dbReference type="InterPro" id="IPR010711">
    <property type="entry name" value="PLA2G12"/>
</dbReference>
<dbReference type="Pfam" id="PF06951">
    <property type="entry name" value="PLA2G12"/>
    <property type="match status" value="1"/>
</dbReference>
<reference evidence="3 4" key="1">
    <citation type="journal article" date="2017" name="Nat. Ecol. Evol.">
        <title>Scallop genome provides insights into evolution of bilaterian karyotype and development.</title>
        <authorList>
            <person name="Wang S."/>
            <person name="Zhang J."/>
            <person name="Jiao W."/>
            <person name="Li J."/>
            <person name="Xun X."/>
            <person name="Sun Y."/>
            <person name="Guo X."/>
            <person name="Huan P."/>
            <person name="Dong B."/>
            <person name="Zhang L."/>
            <person name="Hu X."/>
            <person name="Sun X."/>
            <person name="Wang J."/>
            <person name="Zhao C."/>
            <person name="Wang Y."/>
            <person name="Wang D."/>
            <person name="Huang X."/>
            <person name="Wang R."/>
            <person name="Lv J."/>
            <person name="Li Y."/>
            <person name="Zhang Z."/>
            <person name="Liu B."/>
            <person name="Lu W."/>
            <person name="Hui Y."/>
            <person name="Liang J."/>
            <person name="Zhou Z."/>
            <person name="Hou R."/>
            <person name="Li X."/>
            <person name="Liu Y."/>
            <person name="Li H."/>
            <person name="Ning X."/>
            <person name="Lin Y."/>
            <person name="Zhao L."/>
            <person name="Xing Q."/>
            <person name="Dou J."/>
            <person name="Li Y."/>
            <person name="Mao J."/>
            <person name="Guo H."/>
            <person name="Dou H."/>
            <person name="Li T."/>
            <person name="Mu C."/>
            <person name="Jiang W."/>
            <person name="Fu Q."/>
            <person name="Fu X."/>
            <person name="Miao Y."/>
            <person name="Liu J."/>
            <person name="Yu Q."/>
            <person name="Li R."/>
            <person name="Liao H."/>
            <person name="Li X."/>
            <person name="Kong Y."/>
            <person name="Jiang Z."/>
            <person name="Chourrout D."/>
            <person name="Li R."/>
            <person name="Bao Z."/>
        </authorList>
    </citation>
    <scope>NUCLEOTIDE SEQUENCE [LARGE SCALE GENOMIC DNA]</scope>
    <source>
        <strain evidence="3 4">PY_sf001</strain>
    </source>
</reference>
<accession>A0A210PLX1</accession>
<keyword evidence="4" id="KW-1185">Reference proteome</keyword>
<name>A0A210PLX1_MIZYE</name>
<feature type="chain" id="PRO_5012148683" evidence="2">
    <location>
        <begin position="23"/>
        <end position="203"/>
    </location>
</feature>
<dbReference type="EMBL" id="NEDP02005588">
    <property type="protein sequence ID" value="OWF37500.1"/>
    <property type="molecule type" value="Genomic_DNA"/>
</dbReference>
<evidence type="ECO:0000313" key="3">
    <source>
        <dbReference type="EMBL" id="OWF37500.1"/>
    </source>
</evidence>
<feature type="signal peptide" evidence="2">
    <location>
        <begin position="1"/>
        <end position="22"/>
    </location>
</feature>
<dbReference type="InterPro" id="IPR036444">
    <property type="entry name" value="PLipase_A2_dom_sf"/>
</dbReference>
<dbReference type="GO" id="GO:0006644">
    <property type="term" value="P:phospholipid metabolic process"/>
    <property type="evidence" value="ECO:0007669"/>
    <property type="project" value="InterPro"/>
</dbReference>
<gene>
    <name evidence="3" type="ORF">KP79_PYT06066</name>
</gene>
<evidence type="ECO:0000256" key="1">
    <source>
        <dbReference type="SAM" id="MobiDB-lite"/>
    </source>
</evidence>
<sequence length="203" mass="22114">MASVATIQSFFVVFNVIQTVYAANDFDLNLGELGENGGDDFMDSFGSLLDSLVGATGEDGDCTFRCPETGQITKPRSDYLPSSNGCGSHGIKLDTKKLPKMTKCCNKHDICYDTCNSVKDSCDRIFKKCLDEMCMELEDKLSKDEYDGCDATAQLMYHGTVALGCGSFINSQKAACECVSESSQTTPSKQAEKSQIFRKDGEL</sequence>
<dbReference type="PANTHER" id="PTHR12824">
    <property type="entry name" value="GROUP XII SECRETORY PHOSPHOLIPASE A2 FAMILY MEMBER"/>
    <property type="match status" value="1"/>
</dbReference>
<dbReference type="SUPFAM" id="SSF48619">
    <property type="entry name" value="Phospholipase A2, PLA2"/>
    <property type="match status" value="1"/>
</dbReference>
<feature type="compositionally biased region" description="Basic and acidic residues" evidence="1">
    <location>
        <begin position="190"/>
        <end position="203"/>
    </location>
</feature>
<dbReference type="PANTHER" id="PTHR12824:SF8">
    <property type="entry name" value="GXIVSPLA2, ISOFORM A"/>
    <property type="match status" value="1"/>
</dbReference>
<feature type="region of interest" description="Disordered" evidence="1">
    <location>
        <begin position="183"/>
        <end position="203"/>
    </location>
</feature>
<dbReference type="STRING" id="6573.A0A210PLX1"/>
<dbReference type="Gene3D" id="1.20.90.10">
    <property type="entry name" value="Phospholipase A2 domain"/>
    <property type="match status" value="1"/>
</dbReference>
<dbReference type="Proteomes" id="UP000242188">
    <property type="component" value="Unassembled WGS sequence"/>
</dbReference>
<evidence type="ECO:0000256" key="2">
    <source>
        <dbReference type="SAM" id="SignalP"/>
    </source>
</evidence>
<keyword evidence="2" id="KW-0732">Signal</keyword>